<evidence type="ECO:0000313" key="1">
    <source>
        <dbReference type="EMBL" id="NDV90199.1"/>
    </source>
</evidence>
<dbReference type="SUPFAM" id="SSF56954">
    <property type="entry name" value="Outer membrane efflux proteins (OEP)"/>
    <property type="match status" value="1"/>
</dbReference>
<dbReference type="Proteomes" id="UP000470213">
    <property type="component" value="Unassembled WGS sequence"/>
</dbReference>
<dbReference type="AlphaFoldDB" id="A0A7X5LJN0"/>
<proteinExistence type="predicted"/>
<dbReference type="EMBL" id="JAAAWN010000003">
    <property type="protein sequence ID" value="NDV90199.1"/>
    <property type="molecule type" value="Genomic_DNA"/>
</dbReference>
<organism evidence="1 2">
    <name type="scientific">Alteromonas profundi</name>
    <dbReference type="NCBI Taxonomy" id="2696062"/>
    <lineage>
        <taxon>Bacteria</taxon>
        <taxon>Pseudomonadati</taxon>
        <taxon>Pseudomonadota</taxon>
        <taxon>Gammaproteobacteria</taxon>
        <taxon>Alteromonadales</taxon>
        <taxon>Alteromonadaceae</taxon>
        <taxon>Alteromonas/Salinimonas group</taxon>
        <taxon>Alteromonas</taxon>
    </lineage>
</organism>
<comment type="caution">
    <text evidence="1">The sequence shown here is derived from an EMBL/GenBank/DDBJ whole genome shotgun (WGS) entry which is preliminary data.</text>
</comment>
<dbReference type="Gene3D" id="1.20.1600.10">
    <property type="entry name" value="Outer membrane efflux proteins (OEP)"/>
    <property type="match status" value="1"/>
</dbReference>
<protein>
    <submittedName>
        <fullName evidence="1">TolC family protein</fullName>
    </submittedName>
</protein>
<keyword evidence="2" id="KW-1185">Reference proteome</keyword>
<gene>
    <name evidence="1" type="ORF">GTH32_03200</name>
</gene>
<name>A0A7X5LJN0_9ALTE</name>
<evidence type="ECO:0000313" key="2">
    <source>
        <dbReference type="Proteomes" id="UP000470213"/>
    </source>
</evidence>
<reference evidence="1 2" key="1">
    <citation type="submission" date="2020-01" db="EMBL/GenBank/DDBJ databases">
        <authorList>
            <person name="Chen J."/>
            <person name="Zhu S."/>
            <person name="Yang J."/>
        </authorList>
    </citation>
    <scope>NUCLEOTIDE SEQUENCE [LARGE SCALE GENOMIC DNA]</scope>
    <source>
        <strain evidence="1 2">345S023</strain>
    </source>
</reference>
<dbReference type="GO" id="GO:0015562">
    <property type="term" value="F:efflux transmembrane transporter activity"/>
    <property type="evidence" value="ECO:0007669"/>
    <property type="project" value="InterPro"/>
</dbReference>
<dbReference type="RefSeq" id="WP_163083796.1">
    <property type="nucleotide sequence ID" value="NZ_JAAAWN010000003.1"/>
</dbReference>
<accession>A0A7X5LJN0</accession>
<sequence>MLFSLCFLAQARRALTKACMVIFLSVLLTTELLTPKVAASTLSLSQAQKHALENDPVLSASRLREKAFHSDAVAFDTWDTPTLSTSVQNLPVDNFSLQQEPMTQLQIGIKQTLPRGNTAQLKAEGAKAQAGKEQIKRSGRKLWVSQQVSIAWYQGYYAQKKAALLKDKEEVVSQLIEAMNAAYTTGDVNTQQQDIVALELDKVMLQEAQYRAVEDMEVAKSVLTEWLSGVDLSTMNWPQSTSLSVVQQARDYVEKINPIDIFSLMHFHPEALAYEFDEQYAHTQLAIAQESEKPQWALQASYGYRQHDVLNQHRSDFISFGVQVDLPSFSSTRNSAQISSKTNRLSAVATDRRLVISRLSSQAQQYRTRLTFASQRYHLLKERLLTQAEYAQATTLRSFAQGAQNNMSNALQVRMAIIDAKLAMLDIELQLATSLQRVKYYYQPALSLHANYQRGS</sequence>